<keyword evidence="2" id="KW-1185">Reference proteome</keyword>
<dbReference type="InterPro" id="IPR036397">
    <property type="entry name" value="RNaseH_sf"/>
</dbReference>
<dbReference type="Proteomes" id="UP000624183">
    <property type="component" value="Unassembled WGS sequence"/>
</dbReference>
<dbReference type="Gene3D" id="3.30.420.10">
    <property type="entry name" value="Ribonuclease H-like superfamily/Ribonuclease H"/>
    <property type="match status" value="1"/>
</dbReference>
<comment type="caution">
    <text evidence="1">The sequence shown here is derived from an EMBL/GenBank/DDBJ whole genome shotgun (WGS) entry which is preliminary data.</text>
</comment>
<evidence type="ECO:0000313" key="1">
    <source>
        <dbReference type="EMBL" id="GGZ51549.1"/>
    </source>
</evidence>
<protein>
    <submittedName>
        <fullName evidence="1">3'-5' exoribonuclease</fullName>
    </submittedName>
</protein>
<accession>A0ABQ3BN84</accession>
<proteinExistence type="predicted"/>
<gene>
    <name evidence="1" type="ORF">GCM10010328_27750</name>
</gene>
<name>A0ABQ3BN84_9ACTN</name>
<sequence length="179" mass="20215">MRIFYDTEFLDDGRTIDLISIGMVAEDGRELYAVSSQFDQGAVRRHGWLMANVWPSLPILKNPPGQRGIDRIDVTDPDVHPRAQIARMVERFILETPDPQLWAYYSAYGHVAYAQLFGPMSDLPPGLPMQTDDLVTEAKRLGLTPADLPKQEAGHHNAIEDARHNLVMARYMDSITRKA</sequence>
<evidence type="ECO:0000313" key="2">
    <source>
        <dbReference type="Proteomes" id="UP000624183"/>
    </source>
</evidence>
<reference evidence="2" key="1">
    <citation type="journal article" date="2019" name="Int. J. Syst. Evol. Microbiol.">
        <title>The Global Catalogue of Microorganisms (GCM) 10K type strain sequencing project: providing services to taxonomists for standard genome sequencing and annotation.</title>
        <authorList>
            <consortium name="The Broad Institute Genomics Platform"/>
            <consortium name="The Broad Institute Genome Sequencing Center for Infectious Disease"/>
            <person name="Wu L."/>
            <person name="Ma J."/>
        </authorList>
    </citation>
    <scope>NUCLEOTIDE SEQUENCE [LARGE SCALE GENOMIC DNA]</scope>
    <source>
        <strain evidence="2">JCM 4602</strain>
    </source>
</reference>
<dbReference type="EMBL" id="BMUW01000004">
    <property type="protein sequence ID" value="GGZ51549.1"/>
    <property type="molecule type" value="Genomic_DNA"/>
</dbReference>
<organism evidence="1 2">
    <name type="scientific">Streptomyces rubiginosohelvolus</name>
    <dbReference type="NCBI Taxonomy" id="67362"/>
    <lineage>
        <taxon>Bacteria</taxon>
        <taxon>Bacillati</taxon>
        <taxon>Actinomycetota</taxon>
        <taxon>Actinomycetes</taxon>
        <taxon>Kitasatosporales</taxon>
        <taxon>Streptomycetaceae</taxon>
        <taxon>Streptomyces</taxon>
    </lineage>
</organism>